<evidence type="ECO:0000313" key="3">
    <source>
        <dbReference type="Proteomes" id="UP000274601"/>
    </source>
</evidence>
<proteinExistence type="predicted"/>
<dbReference type="AlphaFoldDB" id="A0A495QZH0"/>
<keyword evidence="1" id="KW-0732">Signal</keyword>
<dbReference type="PROSITE" id="PS51257">
    <property type="entry name" value="PROKAR_LIPOPROTEIN"/>
    <property type="match status" value="1"/>
</dbReference>
<feature type="signal peptide" evidence="1">
    <location>
        <begin position="1"/>
        <end position="28"/>
    </location>
</feature>
<dbReference type="Proteomes" id="UP000274601">
    <property type="component" value="Unassembled WGS sequence"/>
</dbReference>
<protein>
    <recommendedName>
        <fullName evidence="4">UrcA family protein</fullName>
    </recommendedName>
</protein>
<accession>A0A495QZH0</accession>
<evidence type="ECO:0000256" key="1">
    <source>
        <dbReference type="SAM" id="SignalP"/>
    </source>
</evidence>
<evidence type="ECO:0000313" key="2">
    <source>
        <dbReference type="EMBL" id="RKS79593.1"/>
    </source>
</evidence>
<dbReference type="EMBL" id="RBWU01000001">
    <property type="protein sequence ID" value="RKS79593.1"/>
    <property type="molecule type" value="Genomic_DNA"/>
</dbReference>
<reference evidence="2 3" key="1">
    <citation type="submission" date="2018-10" db="EMBL/GenBank/DDBJ databases">
        <title>Genomic Encyclopedia of Archaeal and Bacterial Type Strains, Phase II (KMG-II): from individual species to whole genera.</title>
        <authorList>
            <person name="Goeker M."/>
        </authorList>
    </citation>
    <scope>NUCLEOTIDE SEQUENCE [LARGE SCALE GENOMIC DNA]</scope>
    <source>
        <strain evidence="2 3">DSM 43383</strain>
    </source>
</reference>
<feature type="chain" id="PRO_5019865045" description="UrcA family protein" evidence="1">
    <location>
        <begin position="29"/>
        <end position="100"/>
    </location>
</feature>
<name>A0A495QZH0_9ACTN</name>
<sequence length="100" mass="10644">MMIAMKTQILLTVLTFTLLPGASGCAAAAPSGSDIVVRHAENTVMTYDETVRDFANLRGLAGDNSDEYCRKSLANAQALGATFPSGEDRFLQACREGLKS</sequence>
<keyword evidence="3" id="KW-1185">Reference proteome</keyword>
<evidence type="ECO:0008006" key="4">
    <source>
        <dbReference type="Google" id="ProtNLM"/>
    </source>
</evidence>
<gene>
    <name evidence="2" type="ORF">BZB76_1068</name>
</gene>
<organism evidence="2 3">
    <name type="scientific">Actinomadura pelletieri DSM 43383</name>
    <dbReference type="NCBI Taxonomy" id="1120940"/>
    <lineage>
        <taxon>Bacteria</taxon>
        <taxon>Bacillati</taxon>
        <taxon>Actinomycetota</taxon>
        <taxon>Actinomycetes</taxon>
        <taxon>Streptosporangiales</taxon>
        <taxon>Thermomonosporaceae</taxon>
        <taxon>Actinomadura</taxon>
    </lineage>
</organism>
<comment type="caution">
    <text evidence="2">The sequence shown here is derived from an EMBL/GenBank/DDBJ whole genome shotgun (WGS) entry which is preliminary data.</text>
</comment>